<feature type="compositionally biased region" description="Basic and acidic residues" evidence="1">
    <location>
        <begin position="21"/>
        <end position="36"/>
    </location>
</feature>
<reference evidence="2 3" key="1">
    <citation type="journal article" date="2021" name="BMC Biol.">
        <title>Horizontally acquired antibacterial genes associated with adaptive radiation of ladybird beetles.</title>
        <authorList>
            <person name="Li H.S."/>
            <person name="Tang X.F."/>
            <person name="Huang Y.H."/>
            <person name="Xu Z.Y."/>
            <person name="Chen M.L."/>
            <person name="Du X.Y."/>
            <person name="Qiu B.Y."/>
            <person name="Chen P.T."/>
            <person name="Zhang W."/>
            <person name="Slipinski A."/>
            <person name="Escalona H.E."/>
            <person name="Waterhouse R.M."/>
            <person name="Zwick A."/>
            <person name="Pang H."/>
        </authorList>
    </citation>
    <scope>NUCLEOTIDE SEQUENCE [LARGE SCALE GENOMIC DNA]</scope>
    <source>
        <strain evidence="2">SYSU2018</strain>
    </source>
</reference>
<dbReference type="EMBL" id="JABFTP020000021">
    <property type="protein sequence ID" value="KAL3268675.1"/>
    <property type="molecule type" value="Genomic_DNA"/>
</dbReference>
<proteinExistence type="predicted"/>
<dbReference type="Proteomes" id="UP001516400">
    <property type="component" value="Unassembled WGS sequence"/>
</dbReference>
<evidence type="ECO:0000256" key="1">
    <source>
        <dbReference type="SAM" id="MobiDB-lite"/>
    </source>
</evidence>
<accession>A0ABD2MQI9</accession>
<evidence type="ECO:0000313" key="2">
    <source>
        <dbReference type="EMBL" id="KAL3268675.1"/>
    </source>
</evidence>
<keyword evidence="3" id="KW-1185">Reference proteome</keyword>
<name>A0ABD2MQI9_9CUCU</name>
<dbReference type="AlphaFoldDB" id="A0ABD2MQI9"/>
<organism evidence="2 3">
    <name type="scientific">Cryptolaemus montrouzieri</name>
    <dbReference type="NCBI Taxonomy" id="559131"/>
    <lineage>
        <taxon>Eukaryota</taxon>
        <taxon>Metazoa</taxon>
        <taxon>Ecdysozoa</taxon>
        <taxon>Arthropoda</taxon>
        <taxon>Hexapoda</taxon>
        <taxon>Insecta</taxon>
        <taxon>Pterygota</taxon>
        <taxon>Neoptera</taxon>
        <taxon>Endopterygota</taxon>
        <taxon>Coleoptera</taxon>
        <taxon>Polyphaga</taxon>
        <taxon>Cucujiformia</taxon>
        <taxon>Coccinelloidea</taxon>
        <taxon>Coccinellidae</taxon>
        <taxon>Scymninae</taxon>
        <taxon>Scymnini</taxon>
        <taxon>Cryptolaemus</taxon>
    </lineage>
</organism>
<gene>
    <name evidence="2" type="ORF">HHI36_007778</name>
</gene>
<evidence type="ECO:0000313" key="3">
    <source>
        <dbReference type="Proteomes" id="UP001516400"/>
    </source>
</evidence>
<feature type="region of interest" description="Disordered" evidence="1">
    <location>
        <begin position="1"/>
        <end position="36"/>
    </location>
</feature>
<sequence length="140" mass="16751">MVVRKSRRTNTTEKIAYHSTKTQEDRKNYQKERRDTADAFERSQNEYWDKICEEMNNGMGNTRANKPWKIIKGLRTNNSDTDNDWKYRIDPRDSEYFIYGGGRGCGVYEKRQIFWARQLEHRTRQGSTRCSHRIDCGTLQ</sequence>
<comment type="caution">
    <text evidence="2">The sequence shown here is derived from an EMBL/GenBank/DDBJ whole genome shotgun (WGS) entry which is preliminary data.</text>
</comment>
<protein>
    <submittedName>
        <fullName evidence="2">Uncharacterized protein</fullName>
    </submittedName>
</protein>